<gene>
    <name evidence="2" type="ORF">M3I41_03235</name>
</gene>
<evidence type="ECO:0000313" key="3">
    <source>
        <dbReference type="Proteomes" id="UP000830236"/>
    </source>
</evidence>
<dbReference type="KEGG" id="agh:M3I41_03235"/>
<organism evidence="2 3">
    <name type="scientific">Actinomyces graevenitzii</name>
    <dbReference type="NCBI Taxonomy" id="55565"/>
    <lineage>
        <taxon>Bacteria</taxon>
        <taxon>Bacillati</taxon>
        <taxon>Actinomycetota</taxon>
        <taxon>Actinomycetes</taxon>
        <taxon>Actinomycetales</taxon>
        <taxon>Actinomycetaceae</taxon>
        <taxon>Actinomyces</taxon>
    </lineage>
</organism>
<feature type="transmembrane region" description="Helical" evidence="1">
    <location>
        <begin position="175"/>
        <end position="197"/>
    </location>
</feature>
<keyword evidence="1" id="KW-0812">Transmembrane</keyword>
<dbReference type="EMBL" id="CP097095">
    <property type="protein sequence ID" value="UQF80302.1"/>
    <property type="molecule type" value="Genomic_DNA"/>
</dbReference>
<keyword evidence="1" id="KW-0472">Membrane</keyword>
<proteinExistence type="predicted"/>
<evidence type="ECO:0000256" key="1">
    <source>
        <dbReference type="SAM" id="Phobius"/>
    </source>
</evidence>
<feature type="transmembrane region" description="Helical" evidence="1">
    <location>
        <begin position="144"/>
        <end position="163"/>
    </location>
</feature>
<feature type="transmembrane region" description="Helical" evidence="1">
    <location>
        <begin position="88"/>
        <end position="109"/>
    </location>
</feature>
<dbReference type="InterPro" id="IPR009339">
    <property type="entry name" value="DUF998"/>
</dbReference>
<feature type="transmembrane region" description="Helical" evidence="1">
    <location>
        <begin position="209"/>
        <end position="228"/>
    </location>
</feature>
<keyword evidence="1" id="KW-1133">Transmembrane helix</keyword>
<protein>
    <submittedName>
        <fullName evidence="2">DUF998 domain-containing protein</fullName>
    </submittedName>
</protein>
<dbReference type="Pfam" id="PF06197">
    <property type="entry name" value="DUF998"/>
    <property type="match status" value="1"/>
</dbReference>
<evidence type="ECO:0000313" key="2">
    <source>
        <dbReference type="EMBL" id="UQF80302.1"/>
    </source>
</evidence>
<reference evidence="2" key="1">
    <citation type="submission" date="2022-05" db="EMBL/GenBank/DDBJ databases">
        <title>Using nanopore sequencing to obtain complete genomes from saliva samples.</title>
        <authorList>
            <person name="Baker J.L."/>
        </authorList>
    </citation>
    <scope>NUCLEOTIDE SEQUENCE</scope>
    <source>
        <strain evidence="2">JCVI-JB-Ag32</strain>
    </source>
</reference>
<sequence>MPFKYARTTGVAIILAAIVYSTWLLSGLLGSHLSWVNAYASELAASGQPTAKVTRIGDGVASLLVSGTGMVGLNNLGRNVHWRKINRWGRHCALLGFGGLVLIGVATIVDVSFPMQCAVSLASCKAQLAHSTSWVHRVHEGSSIVVGGAWIAAGVGLTGLLSPRSGLKLHKIMPASRYLTGIMTAASAFYAITAAVLEVLQRYSGIAQRVHLTILFVWMVVFGLELIISPKRWRKLRRALR</sequence>
<dbReference type="AlphaFoldDB" id="A0A9E7AN25"/>
<feature type="transmembrane region" description="Helical" evidence="1">
    <location>
        <begin position="56"/>
        <end position="76"/>
    </location>
</feature>
<accession>A0A9E7AN25</accession>
<name>A0A9E7AN25_9ACTO</name>
<dbReference type="Proteomes" id="UP000830236">
    <property type="component" value="Chromosome"/>
</dbReference>
<feature type="transmembrane region" description="Helical" evidence="1">
    <location>
        <begin position="12"/>
        <end position="36"/>
    </location>
</feature>